<evidence type="ECO:0000256" key="2">
    <source>
        <dbReference type="ARBA" id="ARBA00006149"/>
    </source>
</evidence>
<comment type="subunit">
    <text evidence="10">Heterodimer; heterodimerization with TRMT112 is required for S-adenosyl-L-methionine-binding.</text>
</comment>
<evidence type="ECO:0000313" key="18">
    <source>
        <dbReference type="EMBL" id="VDO77817.1"/>
    </source>
</evidence>
<evidence type="ECO:0000256" key="3">
    <source>
        <dbReference type="ARBA" id="ARBA00022603"/>
    </source>
</evidence>
<evidence type="ECO:0000256" key="9">
    <source>
        <dbReference type="ARBA" id="ARBA00053180"/>
    </source>
</evidence>
<comment type="catalytic activity">
    <reaction evidence="8">
        <text>methylarsonous acid + S-adenosyl-L-methionine = dimethylarsinate + S-adenosyl-L-homocysteine + 2 H(+)</text>
        <dbReference type="Rhea" id="RHEA:11684"/>
        <dbReference type="ChEBI" id="CHEBI:15378"/>
        <dbReference type="ChEBI" id="CHEBI:16223"/>
        <dbReference type="ChEBI" id="CHEBI:17826"/>
        <dbReference type="ChEBI" id="CHEBI:57856"/>
        <dbReference type="ChEBI" id="CHEBI:59789"/>
    </reaction>
</comment>
<protein>
    <recommendedName>
        <fullName evidence="15">Methyltransferase HEMK2</fullName>
    </recommendedName>
    <alternativeName>
        <fullName evidence="14">HemK methyltransferase family member 2</fullName>
    </alternativeName>
    <alternativeName>
        <fullName evidence="12">Lysine N-methyltransferase 9</fullName>
    </alternativeName>
    <alternativeName>
        <fullName evidence="11">Methylarsonite methyltransferase N6AMT1</fullName>
    </alternativeName>
    <alternativeName>
        <fullName evidence="16">Methyltransferase N6AMT1</fullName>
    </alternativeName>
    <alternativeName>
        <fullName evidence="13">Protein N(5)-glutamine methyltransferase</fullName>
    </alternativeName>
</protein>
<dbReference type="AlphaFoldDB" id="A0A3P7Z2C0"/>
<keyword evidence="4" id="KW-0808">Transferase</keyword>
<dbReference type="FunFam" id="3.40.50.150:FF:000077">
    <property type="entry name" value="HemK methyltransferase family member 2"/>
    <property type="match status" value="1"/>
</dbReference>
<evidence type="ECO:0000256" key="14">
    <source>
        <dbReference type="ARBA" id="ARBA00083337"/>
    </source>
</evidence>
<evidence type="ECO:0000313" key="19">
    <source>
        <dbReference type="Proteomes" id="UP000050761"/>
    </source>
</evidence>
<organism evidence="18">
    <name type="scientific">Heligmosomoides polygyrus</name>
    <name type="common">Parasitic roundworm</name>
    <dbReference type="NCBI Taxonomy" id="6339"/>
    <lineage>
        <taxon>Eukaryota</taxon>
        <taxon>Metazoa</taxon>
        <taxon>Ecdysozoa</taxon>
        <taxon>Nematoda</taxon>
        <taxon>Chromadorea</taxon>
        <taxon>Rhabditida</taxon>
        <taxon>Rhabditina</taxon>
        <taxon>Rhabditomorpha</taxon>
        <taxon>Strongyloidea</taxon>
        <taxon>Heligmosomidae</taxon>
        <taxon>Heligmosomoides</taxon>
    </lineage>
</organism>
<evidence type="ECO:0000256" key="6">
    <source>
        <dbReference type="ARBA" id="ARBA00023242"/>
    </source>
</evidence>
<evidence type="ECO:0000256" key="11">
    <source>
        <dbReference type="ARBA" id="ARBA00075330"/>
    </source>
</evidence>
<evidence type="ECO:0000256" key="12">
    <source>
        <dbReference type="ARBA" id="ARBA00076540"/>
    </source>
</evidence>
<dbReference type="WBParaSite" id="HPBE_0000879201-mRNA-1">
    <property type="protein sequence ID" value="HPBE_0000879201-mRNA-1"/>
    <property type="gene ID" value="HPBE_0000879201"/>
</dbReference>
<reference evidence="20" key="2">
    <citation type="submission" date="2019-09" db="UniProtKB">
        <authorList>
            <consortium name="WormBaseParasite"/>
        </authorList>
    </citation>
    <scope>IDENTIFICATION</scope>
</reference>
<evidence type="ECO:0000256" key="4">
    <source>
        <dbReference type="ARBA" id="ARBA00022679"/>
    </source>
</evidence>
<comment type="catalytic activity">
    <reaction evidence="7">
        <text>L-lysyl-[histone] + S-adenosyl-L-methionine = N(6)-methyl-L-lysyl-[histone] + S-adenosyl-L-homocysteine + H(+)</text>
        <dbReference type="Rhea" id="RHEA:10024"/>
        <dbReference type="Rhea" id="RHEA-COMP:9845"/>
        <dbReference type="Rhea" id="RHEA-COMP:9846"/>
        <dbReference type="ChEBI" id="CHEBI:15378"/>
        <dbReference type="ChEBI" id="CHEBI:29969"/>
        <dbReference type="ChEBI" id="CHEBI:57856"/>
        <dbReference type="ChEBI" id="CHEBI:59789"/>
        <dbReference type="ChEBI" id="CHEBI:61929"/>
    </reaction>
    <physiologicalReaction direction="left-to-right" evidence="7">
        <dbReference type="Rhea" id="RHEA:10025"/>
    </physiologicalReaction>
</comment>
<dbReference type="CDD" id="cd02440">
    <property type="entry name" value="AdoMet_MTases"/>
    <property type="match status" value="1"/>
</dbReference>
<dbReference type="GO" id="GO:0005634">
    <property type="term" value="C:nucleus"/>
    <property type="evidence" value="ECO:0007669"/>
    <property type="project" value="UniProtKB-SubCell"/>
</dbReference>
<gene>
    <name evidence="18" type="ORF">HPBE_LOCUS8793</name>
</gene>
<dbReference type="NCBIfam" id="TIGR00537">
    <property type="entry name" value="hemK_rel_arch"/>
    <property type="match status" value="1"/>
</dbReference>
<dbReference type="OrthoDB" id="406152at2759"/>
<comment type="subcellular location">
    <subcellularLocation>
        <location evidence="1">Nucleus</location>
    </subcellularLocation>
</comment>
<dbReference type="GO" id="GO:0032259">
    <property type="term" value="P:methylation"/>
    <property type="evidence" value="ECO:0007669"/>
    <property type="project" value="UniProtKB-KW"/>
</dbReference>
<evidence type="ECO:0000256" key="15">
    <source>
        <dbReference type="ARBA" id="ARBA00093624"/>
    </source>
</evidence>
<proteinExistence type="inferred from homology"/>
<dbReference type="PROSITE" id="PS00092">
    <property type="entry name" value="N6_MTASE"/>
    <property type="match status" value="1"/>
</dbReference>
<keyword evidence="3" id="KW-0489">Methyltransferase</keyword>
<sequence>MSLPTPLYRLNAVQQQTVYEPAEDTFLLLDAIEKDIQKLRDMSPQIVLEIGCGSGVVSAFLNKALGRHVTSLATDYNPDALDCTIETGRLNDVKIEVVRTDLDNGLDHLENKVDILLFNPPYVPTEEEPKSNLERCWAGGPNGRGAVDRFLPKVSRLLSGKGVFYLVALHSNDIPTLLDSCPGMQGAVTMERRCGIEHLFIVKYTRKPES</sequence>
<evidence type="ECO:0000256" key="5">
    <source>
        <dbReference type="ARBA" id="ARBA00022691"/>
    </source>
</evidence>
<dbReference type="Gene3D" id="3.40.50.150">
    <property type="entry name" value="Vaccinia Virus protein VP39"/>
    <property type="match status" value="1"/>
</dbReference>
<evidence type="ECO:0000256" key="16">
    <source>
        <dbReference type="ARBA" id="ARBA00093667"/>
    </source>
</evidence>
<dbReference type="PANTHER" id="PTHR45875:SF1">
    <property type="entry name" value="METHYLTRANSFERASE N6AMT1"/>
    <property type="match status" value="1"/>
</dbReference>
<dbReference type="SUPFAM" id="SSF53335">
    <property type="entry name" value="S-adenosyl-L-methionine-dependent methyltransferases"/>
    <property type="match status" value="1"/>
</dbReference>
<accession>A0A3P7Z2C0</accession>
<dbReference type="InterPro" id="IPR007848">
    <property type="entry name" value="Small_mtfrase_dom"/>
</dbReference>
<reference evidence="18 19" key="1">
    <citation type="submission" date="2018-11" db="EMBL/GenBank/DDBJ databases">
        <authorList>
            <consortium name="Pathogen Informatics"/>
        </authorList>
    </citation>
    <scope>NUCLEOTIDE SEQUENCE [LARGE SCALE GENOMIC DNA]</scope>
</reference>
<comment type="similarity">
    <text evidence="2">Belongs to the eukaryotic/archaeal PrmC-related family.</text>
</comment>
<dbReference type="InterPro" id="IPR004557">
    <property type="entry name" value="PrmC-related"/>
</dbReference>
<dbReference type="GO" id="GO:0036009">
    <property type="term" value="F:protein-glutamine N-methyltransferase activity"/>
    <property type="evidence" value="ECO:0007669"/>
    <property type="project" value="UniProtKB-ARBA"/>
</dbReference>
<comment type="function">
    <text evidence="9">Methyltransferase that can methylate proteins and, to a lower extent, arsenic. Catalytic subunit of a heterodimer with TRMT112, which monomethylates 'Lys-12' of histone H4 (H4K12me1), a modification present at the promoters of numerous genes encoding cell cycle regulators. Catalytic subunit of a heterodimer with TRMT112, which catalyzes N5-methylation of Glu residue of proteins with a Gly-Gln-Xaa-Xaa-Xaa-Arg motif. Methylates ETF1 on 'Gln-185'; ETF1 needs to be complexed to ERF3 in its GTP-bound form to be efficiently methylated. May also play a role in the modulation of arsenic-induced toxicity by mediating the conversion of monomethylarsonous acid (3+) into the less toxic dimethylarsonic acid. It however only plays a limited role in arsenic metabolism compared with AS3MT.</text>
</comment>
<dbReference type="EMBL" id="UZAH01026253">
    <property type="protein sequence ID" value="VDO77817.1"/>
    <property type="molecule type" value="Genomic_DNA"/>
</dbReference>
<dbReference type="InterPro" id="IPR052190">
    <property type="entry name" value="Euk-Arch_PrmC-MTase"/>
</dbReference>
<dbReference type="Proteomes" id="UP000050761">
    <property type="component" value="Unassembled WGS sequence"/>
</dbReference>
<evidence type="ECO:0000256" key="10">
    <source>
        <dbReference type="ARBA" id="ARBA00062344"/>
    </source>
</evidence>
<evidence type="ECO:0000313" key="20">
    <source>
        <dbReference type="WBParaSite" id="HPBE_0000879201-mRNA-1"/>
    </source>
</evidence>
<keyword evidence="6" id="KW-0539">Nucleus</keyword>
<keyword evidence="19" id="KW-1185">Reference proteome</keyword>
<evidence type="ECO:0000256" key="1">
    <source>
        <dbReference type="ARBA" id="ARBA00004123"/>
    </source>
</evidence>
<keyword evidence="5" id="KW-0949">S-adenosyl-L-methionine</keyword>
<feature type="domain" description="Methyltransferase small" evidence="17">
    <location>
        <begin position="38"/>
        <end position="128"/>
    </location>
</feature>
<dbReference type="InterPro" id="IPR029063">
    <property type="entry name" value="SAM-dependent_MTases_sf"/>
</dbReference>
<evidence type="ECO:0000256" key="8">
    <source>
        <dbReference type="ARBA" id="ARBA00050903"/>
    </source>
</evidence>
<evidence type="ECO:0000256" key="7">
    <source>
        <dbReference type="ARBA" id="ARBA00048619"/>
    </source>
</evidence>
<dbReference type="Pfam" id="PF05175">
    <property type="entry name" value="MTS"/>
    <property type="match status" value="1"/>
</dbReference>
<dbReference type="GO" id="GO:0003676">
    <property type="term" value="F:nucleic acid binding"/>
    <property type="evidence" value="ECO:0007669"/>
    <property type="project" value="InterPro"/>
</dbReference>
<dbReference type="PANTHER" id="PTHR45875">
    <property type="entry name" value="METHYLTRANSFERASE N6AMT1"/>
    <property type="match status" value="1"/>
</dbReference>
<dbReference type="GO" id="GO:0035657">
    <property type="term" value="C:eRF1 methyltransferase complex"/>
    <property type="evidence" value="ECO:0007669"/>
    <property type="project" value="TreeGrafter"/>
</dbReference>
<name>A0A3P7Z2C0_HELPZ</name>
<evidence type="ECO:0000259" key="17">
    <source>
        <dbReference type="Pfam" id="PF05175"/>
    </source>
</evidence>
<evidence type="ECO:0000256" key="13">
    <source>
        <dbReference type="ARBA" id="ARBA00080992"/>
    </source>
</evidence>
<dbReference type="InterPro" id="IPR002052">
    <property type="entry name" value="DNA_methylase_N6_adenine_CS"/>
</dbReference>